<proteinExistence type="predicted"/>
<keyword evidence="3" id="KW-1185">Reference proteome</keyword>
<evidence type="ECO:0000256" key="1">
    <source>
        <dbReference type="SAM" id="MobiDB-lite"/>
    </source>
</evidence>
<feature type="compositionally biased region" description="Pro residues" evidence="1">
    <location>
        <begin position="384"/>
        <end position="403"/>
    </location>
</feature>
<protein>
    <recommendedName>
        <fullName evidence="4">ARS-binding protein 2</fullName>
    </recommendedName>
</protein>
<dbReference type="PANTHER" id="PTHR42048:SF1">
    <property type="entry name" value="ARS-BINDING PROTEIN 2"/>
    <property type="match status" value="1"/>
</dbReference>
<dbReference type="Pfam" id="PF09441">
    <property type="entry name" value="Abp2"/>
    <property type="match status" value="1"/>
</dbReference>
<evidence type="ECO:0000313" key="2">
    <source>
        <dbReference type="EMBL" id="RYO92398.1"/>
    </source>
</evidence>
<sequence length="670" mass="74003">MATVMAIQSSINGVHHSIIPSPRTPELRPTLPSRFVTSATIEDAYVSFILYCNPAVPPDTDTTTLREAFRTPPKSGGKSFSTFTLFQLIKQLGDKEIKTWAELALKLGVEPPDQDKGESSQKIQQYAVRLKRWMHSMHVNAFFDYLLENPHPYWTQVPSSSDPICEDGRDGVAAEDDMALRALLPHIRPRRGRRKPEDEPLNKSPSQRPRLDSPPPASNGDGRQSRPEPMDSWASHPENRSSFVFPPIDQPRSSVVPGPDSMFPWSNDSTRTPMSAYPHSALTPATRGSFWGDSEPLSAITPSRAKQLTRRHGAKVVSSAWRSGGSFTGAKTRGRPPISRFNEPLSAFPEGNKSFHSITLDHKVPTPVTTSAPTSAPAFRADPLPQPREPEPVQPPTSRPPRPSGLSLQVPERVGGSVRLATPPPPPLVLTPPPGTNTNGEKASHSTVRRAPDAWNYTMLNPSSPLFTNPTAAGNSNWKMEIKFDDDMGNCEEIECLFASELLDADWFDENGQQVEVGSMEEVFALVRASIENISKEAKSKEAFLLNLSCLAGAGHMLRTSKSSVQRKYVGPDYTEYLCGWELQYGAIKGKFSSVDRVPHSRWKKGYMKTPTGDPDPFEIDAVPAEGDAAAKYWRRRYASLLQAVKSRNDHINGFKKHSLQFMKTPPGNG</sequence>
<feature type="compositionally biased region" description="Pro residues" evidence="1">
    <location>
        <begin position="422"/>
        <end position="435"/>
    </location>
</feature>
<feature type="compositionally biased region" description="Low complexity" evidence="1">
    <location>
        <begin position="365"/>
        <end position="378"/>
    </location>
</feature>
<feature type="region of interest" description="Disordered" evidence="1">
    <location>
        <begin position="322"/>
        <end position="346"/>
    </location>
</feature>
<reference evidence="2 3" key="1">
    <citation type="submission" date="2018-06" db="EMBL/GenBank/DDBJ databases">
        <title>Complete Genomes of Monosporascus.</title>
        <authorList>
            <person name="Robinson A.J."/>
            <person name="Natvig D.O."/>
        </authorList>
    </citation>
    <scope>NUCLEOTIDE SEQUENCE [LARGE SCALE GENOMIC DNA]</scope>
    <source>
        <strain evidence="2 3">CBS 609.92</strain>
    </source>
</reference>
<dbReference type="PANTHER" id="PTHR42048">
    <property type="entry name" value="ARS-BINDING PROTEIN 2"/>
    <property type="match status" value="1"/>
</dbReference>
<evidence type="ECO:0000313" key="3">
    <source>
        <dbReference type="Proteomes" id="UP000294003"/>
    </source>
</evidence>
<evidence type="ECO:0008006" key="4">
    <source>
        <dbReference type="Google" id="ProtNLM"/>
    </source>
</evidence>
<dbReference type="EMBL" id="QJNS01000028">
    <property type="protein sequence ID" value="RYO92398.1"/>
    <property type="molecule type" value="Genomic_DNA"/>
</dbReference>
<feature type="region of interest" description="Disordered" evidence="1">
    <location>
        <begin position="364"/>
        <end position="448"/>
    </location>
</feature>
<organism evidence="2 3">
    <name type="scientific">Monosporascus cannonballus</name>
    <dbReference type="NCBI Taxonomy" id="155416"/>
    <lineage>
        <taxon>Eukaryota</taxon>
        <taxon>Fungi</taxon>
        <taxon>Dikarya</taxon>
        <taxon>Ascomycota</taxon>
        <taxon>Pezizomycotina</taxon>
        <taxon>Sordariomycetes</taxon>
        <taxon>Xylariomycetidae</taxon>
        <taxon>Xylariales</taxon>
        <taxon>Xylariales incertae sedis</taxon>
        <taxon>Monosporascus</taxon>
    </lineage>
</organism>
<gene>
    <name evidence="2" type="ORF">DL762_001678</name>
</gene>
<comment type="caution">
    <text evidence="2">The sequence shown here is derived from an EMBL/GenBank/DDBJ whole genome shotgun (WGS) entry which is preliminary data.</text>
</comment>
<dbReference type="Proteomes" id="UP000294003">
    <property type="component" value="Unassembled WGS sequence"/>
</dbReference>
<accession>A0ABY0HG59</accession>
<dbReference type="InterPro" id="IPR018562">
    <property type="entry name" value="ARS-binding_2"/>
</dbReference>
<name>A0ABY0HG59_9PEZI</name>
<feature type="region of interest" description="Disordered" evidence="1">
    <location>
        <begin position="183"/>
        <end position="261"/>
    </location>
</feature>